<comment type="caution">
    <text evidence="1">The sequence shown here is derived from an EMBL/GenBank/DDBJ whole genome shotgun (WGS) entry which is preliminary data.</text>
</comment>
<sequence>MLNFRLLMHMIKIDQHGHYADLDGRISTACFAQGPRLHPSQRRPVPEPASGMDTRLAYIAVTCVGRLSRPLRPALDRYVS</sequence>
<evidence type="ECO:0000313" key="2">
    <source>
        <dbReference type="Proteomes" id="UP000275401"/>
    </source>
</evidence>
<dbReference type="AlphaFoldDB" id="A0A3M8W2D4"/>
<accession>A0A3M8W2D4</accession>
<dbReference type="EMBL" id="RIBZ01000247">
    <property type="protein sequence ID" value="RNG22821.1"/>
    <property type="molecule type" value="Genomic_DNA"/>
</dbReference>
<organism evidence="1 2">
    <name type="scientific">Streptomyces botrytidirepellens</name>
    <dbReference type="NCBI Taxonomy" id="2486417"/>
    <lineage>
        <taxon>Bacteria</taxon>
        <taxon>Bacillati</taxon>
        <taxon>Actinomycetota</taxon>
        <taxon>Actinomycetes</taxon>
        <taxon>Kitasatosporales</taxon>
        <taxon>Streptomycetaceae</taxon>
        <taxon>Streptomyces</taxon>
    </lineage>
</organism>
<name>A0A3M8W2D4_9ACTN</name>
<gene>
    <name evidence="1" type="ORF">EEJ42_19495</name>
</gene>
<dbReference type="Proteomes" id="UP000275401">
    <property type="component" value="Unassembled WGS sequence"/>
</dbReference>
<protein>
    <submittedName>
        <fullName evidence="1">Uncharacterized protein</fullName>
    </submittedName>
</protein>
<proteinExistence type="predicted"/>
<evidence type="ECO:0000313" key="1">
    <source>
        <dbReference type="EMBL" id="RNG22821.1"/>
    </source>
</evidence>
<reference evidence="1 2" key="1">
    <citation type="submission" date="2018-11" db="EMBL/GenBank/DDBJ databases">
        <title>The Potential of Streptomyces as Biocontrol Agents against the Tomato grey mould, Botrytis cinerea (Gray mold) Frontiers in Microbiology.</title>
        <authorList>
            <person name="Li D."/>
        </authorList>
    </citation>
    <scope>NUCLEOTIDE SEQUENCE [LARGE SCALE GENOMIC DNA]</scope>
    <source>
        <strain evidence="1 2">NEAU-LD23</strain>
    </source>
</reference>
<keyword evidence="2" id="KW-1185">Reference proteome</keyword>